<evidence type="ECO:0000313" key="1">
    <source>
        <dbReference type="EMBL" id="MTW22402.1"/>
    </source>
</evidence>
<sequence>MRSHCEEQQAAAKTFPLAMASEGERVRLWARREPVPVKLATQGLPS</sequence>
<accession>A0A6N8EDS3</accession>
<dbReference type="AlphaFoldDB" id="A0A6N8EDS3"/>
<name>A0A6N8EDS3_9GAMM</name>
<comment type="caution">
    <text evidence="1">The sequence shown here is derived from an EMBL/GenBank/DDBJ whole genome shotgun (WGS) entry which is preliminary data.</text>
</comment>
<reference evidence="1 2" key="1">
    <citation type="submission" date="2019-11" db="EMBL/GenBank/DDBJ databases">
        <title>Whole-genome sequence of the anaerobic purple sulfur bacterium Allochromatium palmeri DSM 15591.</title>
        <authorList>
            <person name="Kyndt J.A."/>
            <person name="Meyer T.E."/>
        </authorList>
    </citation>
    <scope>NUCLEOTIDE SEQUENCE [LARGE SCALE GENOMIC DNA]</scope>
    <source>
        <strain evidence="1 2">DSM 15591</strain>
    </source>
</reference>
<dbReference type="Proteomes" id="UP000434044">
    <property type="component" value="Unassembled WGS sequence"/>
</dbReference>
<proteinExistence type="predicted"/>
<keyword evidence="2" id="KW-1185">Reference proteome</keyword>
<dbReference type="RefSeq" id="WP_155450968.1">
    <property type="nucleotide sequence ID" value="NZ_WNKT01000039.1"/>
</dbReference>
<dbReference type="EMBL" id="WNKT01000039">
    <property type="protein sequence ID" value="MTW22402.1"/>
    <property type="molecule type" value="Genomic_DNA"/>
</dbReference>
<evidence type="ECO:0000313" key="2">
    <source>
        <dbReference type="Proteomes" id="UP000434044"/>
    </source>
</evidence>
<protein>
    <submittedName>
        <fullName evidence="1">Uncharacterized protein</fullName>
    </submittedName>
</protein>
<gene>
    <name evidence="1" type="ORF">GJ668_15105</name>
</gene>
<organism evidence="1 2">
    <name type="scientific">Allochromatium palmeri</name>
    <dbReference type="NCBI Taxonomy" id="231048"/>
    <lineage>
        <taxon>Bacteria</taxon>
        <taxon>Pseudomonadati</taxon>
        <taxon>Pseudomonadota</taxon>
        <taxon>Gammaproteobacteria</taxon>
        <taxon>Chromatiales</taxon>
        <taxon>Chromatiaceae</taxon>
        <taxon>Allochromatium</taxon>
    </lineage>
</organism>